<dbReference type="Gene3D" id="1.10.340.30">
    <property type="entry name" value="Hypothetical protein, domain 2"/>
    <property type="match status" value="1"/>
</dbReference>
<keyword evidence="1" id="KW-0255">Endonuclease</keyword>
<keyword evidence="2" id="KW-1185">Reference proteome</keyword>
<comment type="caution">
    <text evidence="1">The sequence shown here is derived from an EMBL/GenBank/DDBJ whole genome shotgun (WGS) entry which is preliminary data.</text>
</comment>
<reference evidence="2" key="1">
    <citation type="journal article" date="2019" name="Int. J. Syst. Evol. Microbiol.">
        <title>The Global Catalogue of Microorganisms (GCM) 10K type strain sequencing project: providing services to taxonomists for standard genome sequencing and annotation.</title>
        <authorList>
            <consortium name="The Broad Institute Genomics Platform"/>
            <consortium name="The Broad Institute Genome Sequencing Center for Infectious Disease"/>
            <person name="Wu L."/>
            <person name="Ma J."/>
        </authorList>
    </citation>
    <scope>NUCLEOTIDE SEQUENCE [LARGE SCALE GENOMIC DNA]</scope>
    <source>
        <strain evidence="2">JCM 31202</strain>
    </source>
</reference>
<name>A0ABW3EU70_9ACTN</name>
<dbReference type="InterPro" id="IPR011257">
    <property type="entry name" value="DNA_glycosylase"/>
</dbReference>
<dbReference type="RefSeq" id="WP_378301479.1">
    <property type="nucleotide sequence ID" value="NZ_JBHTJA010000047.1"/>
</dbReference>
<proteinExistence type="predicted"/>
<dbReference type="EMBL" id="JBHTJA010000047">
    <property type="protein sequence ID" value="MFD0903060.1"/>
    <property type="molecule type" value="Genomic_DNA"/>
</dbReference>
<sequence>MDAVVKKLLRESGETFAEEAGFELKDTPSALFKLLVLANLLSARISSGIALSAARELFAAGGGTARGMARLTWQERVDALGRGHYVRYDESTASRLGDTAGIVQDKYKGDLRRLAIEAERDRRRAGELLQEFPGIGPTGADIFCREAQAVWPWLRPYIDDQVKKGADRLGLPTDPDDLAGKVADKDLARFTAALVRVGRDKKLADSFKEAVTAGR</sequence>
<organism evidence="1 2">
    <name type="scientific">Actinomadura sediminis</name>
    <dbReference type="NCBI Taxonomy" id="1038904"/>
    <lineage>
        <taxon>Bacteria</taxon>
        <taxon>Bacillati</taxon>
        <taxon>Actinomycetota</taxon>
        <taxon>Actinomycetes</taxon>
        <taxon>Streptosporangiales</taxon>
        <taxon>Thermomonosporaceae</taxon>
        <taxon>Actinomadura</taxon>
    </lineage>
</organism>
<accession>A0ABW3EU70</accession>
<dbReference type="GO" id="GO:0004519">
    <property type="term" value="F:endonuclease activity"/>
    <property type="evidence" value="ECO:0007669"/>
    <property type="project" value="UniProtKB-KW"/>
</dbReference>
<keyword evidence="1" id="KW-0378">Hydrolase</keyword>
<dbReference type="Proteomes" id="UP001596972">
    <property type="component" value="Unassembled WGS sequence"/>
</dbReference>
<keyword evidence="1" id="KW-0540">Nuclease</keyword>
<evidence type="ECO:0000313" key="1">
    <source>
        <dbReference type="EMBL" id="MFD0903060.1"/>
    </source>
</evidence>
<protein>
    <submittedName>
        <fullName evidence="1">Endonuclease</fullName>
    </submittedName>
</protein>
<dbReference type="SUPFAM" id="SSF48150">
    <property type="entry name" value="DNA-glycosylase"/>
    <property type="match status" value="1"/>
</dbReference>
<gene>
    <name evidence="1" type="ORF">ACFQ11_21880</name>
</gene>
<evidence type="ECO:0000313" key="2">
    <source>
        <dbReference type="Proteomes" id="UP001596972"/>
    </source>
</evidence>